<keyword evidence="13" id="KW-1185">Reference proteome</keyword>
<comment type="catalytic activity">
    <reaction evidence="1 8 9">
        <text>Release of N-terminal proline from a peptide.</text>
        <dbReference type="EC" id="3.4.11.5"/>
    </reaction>
</comment>
<evidence type="ECO:0000256" key="1">
    <source>
        <dbReference type="ARBA" id="ARBA00001585"/>
    </source>
</evidence>
<feature type="region of interest" description="Disordered" evidence="10">
    <location>
        <begin position="27"/>
        <end position="55"/>
    </location>
</feature>
<dbReference type="GO" id="GO:0004177">
    <property type="term" value="F:aminopeptidase activity"/>
    <property type="evidence" value="ECO:0007669"/>
    <property type="project" value="UniProtKB-KW"/>
</dbReference>
<proteinExistence type="inferred from homology"/>
<evidence type="ECO:0000256" key="10">
    <source>
        <dbReference type="SAM" id="MobiDB-lite"/>
    </source>
</evidence>
<accession>A0ABY7QDC5</accession>
<sequence length="321" mass="35309">MSKQPYHHDEPYAQGLLDVGDGQRIHWNTSGDPAGKPAVVVHGGPGSGHNPGSRRYFDPQRYRVVQYDQRGCGRSLPHAADPSTGLEHNTTAHLVADLERLREHLGIDKWLLYGGSWGSTLILAYAQAHPERVSAIVICGVTMTRPEETEWLYQGVGRFLPGPWEEFRDFLPAADWDGDVSGLLAAYSRQLNSPEESVRRAAARAWATWEDAVISHEVLGKPNAYSDRPADALMAFTRITAHYFSHQAFLEDGQLLRDAGRLAGIPGELIHGRLDLGGPLDTAWQLAKAWPDARLTVIDEAGHTGSPKMTEALLAAVERFA</sequence>
<dbReference type="PRINTS" id="PR00793">
    <property type="entry name" value="PROAMNOPTASE"/>
</dbReference>
<evidence type="ECO:0000256" key="2">
    <source>
        <dbReference type="ARBA" id="ARBA00004496"/>
    </source>
</evidence>
<dbReference type="SUPFAM" id="SSF53474">
    <property type="entry name" value="alpha/beta-Hydrolases"/>
    <property type="match status" value="1"/>
</dbReference>
<comment type="similarity">
    <text evidence="3 8 9">Belongs to the peptidase S33 family.</text>
</comment>
<dbReference type="Gene3D" id="3.40.50.1820">
    <property type="entry name" value="alpha/beta hydrolase"/>
    <property type="match status" value="1"/>
</dbReference>
<organism evidence="12 13">
    <name type="scientific">Kitasatospora cathayae</name>
    <dbReference type="NCBI Taxonomy" id="3004092"/>
    <lineage>
        <taxon>Bacteria</taxon>
        <taxon>Bacillati</taxon>
        <taxon>Actinomycetota</taxon>
        <taxon>Actinomycetes</taxon>
        <taxon>Kitasatosporales</taxon>
        <taxon>Streptomycetaceae</taxon>
        <taxon>Kitasatospora</taxon>
    </lineage>
</organism>
<keyword evidence="5 8" id="KW-0963">Cytoplasm</keyword>
<evidence type="ECO:0000256" key="4">
    <source>
        <dbReference type="ARBA" id="ARBA00022438"/>
    </source>
</evidence>
<evidence type="ECO:0000256" key="9">
    <source>
        <dbReference type="RuleBase" id="RU003421"/>
    </source>
</evidence>
<evidence type="ECO:0000256" key="8">
    <source>
        <dbReference type="PIRNR" id="PIRNR006431"/>
    </source>
</evidence>
<keyword evidence="4 8" id="KW-0031">Aminopeptidase</keyword>
<dbReference type="NCBIfam" id="TIGR01249">
    <property type="entry name" value="pro_imino_pep_1"/>
    <property type="match status" value="1"/>
</dbReference>
<keyword evidence="6 8" id="KW-0645">Protease</keyword>
<dbReference type="PRINTS" id="PR00111">
    <property type="entry name" value="ABHYDROLASE"/>
</dbReference>
<dbReference type="PANTHER" id="PTHR43722:SF1">
    <property type="entry name" value="PROLINE IMINOPEPTIDASE"/>
    <property type="match status" value="1"/>
</dbReference>
<evidence type="ECO:0000313" key="12">
    <source>
        <dbReference type="EMBL" id="WBP90700.1"/>
    </source>
</evidence>
<evidence type="ECO:0000259" key="11">
    <source>
        <dbReference type="Pfam" id="PF00561"/>
    </source>
</evidence>
<dbReference type="InterPro" id="IPR000073">
    <property type="entry name" value="AB_hydrolase_1"/>
</dbReference>
<evidence type="ECO:0000256" key="3">
    <source>
        <dbReference type="ARBA" id="ARBA00010088"/>
    </source>
</evidence>
<evidence type="ECO:0000256" key="5">
    <source>
        <dbReference type="ARBA" id="ARBA00022490"/>
    </source>
</evidence>
<dbReference type="PIRSF" id="PIRSF006431">
    <property type="entry name" value="Pept_S33"/>
    <property type="match status" value="1"/>
</dbReference>
<reference evidence="13" key="1">
    <citation type="submission" date="2022-12" db="EMBL/GenBank/DDBJ databases">
        <authorList>
            <person name="Mo P."/>
        </authorList>
    </citation>
    <scope>NUCLEOTIDE SEQUENCE [LARGE SCALE GENOMIC DNA]</scope>
    <source>
        <strain evidence="13">HUAS 3-15</strain>
    </source>
</reference>
<dbReference type="Proteomes" id="UP001212821">
    <property type="component" value="Chromosome"/>
</dbReference>
<comment type="subcellular location">
    <subcellularLocation>
        <location evidence="2 8">Cytoplasm</location>
    </subcellularLocation>
</comment>
<evidence type="ECO:0000313" key="13">
    <source>
        <dbReference type="Proteomes" id="UP001212821"/>
    </source>
</evidence>
<dbReference type="EC" id="3.4.11.5" evidence="8 9"/>
<dbReference type="InterPro" id="IPR029058">
    <property type="entry name" value="AB_hydrolase_fold"/>
</dbReference>
<evidence type="ECO:0000256" key="7">
    <source>
        <dbReference type="ARBA" id="ARBA00022801"/>
    </source>
</evidence>
<dbReference type="PANTHER" id="PTHR43722">
    <property type="entry name" value="PROLINE IMINOPEPTIDASE"/>
    <property type="match status" value="1"/>
</dbReference>
<evidence type="ECO:0000256" key="6">
    <source>
        <dbReference type="ARBA" id="ARBA00022670"/>
    </source>
</evidence>
<dbReference type="EMBL" id="CP115450">
    <property type="protein sequence ID" value="WBP90700.1"/>
    <property type="molecule type" value="Genomic_DNA"/>
</dbReference>
<protein>
    <recommendedName>
        <fullName evidence="8 9">Proline iminopeptidase</fullName>
        <shortName evidence="8">PIP</shortName>
        <ecNumber evidence="8 9">3.4.11.5</ecNumber>
    </recommendedName>
    <alternativeName>
        <fullName evidence="8">Prolyl aminopeptidase</fullName>
    </alternativeName>
</protein>
<gene>
    <name evidence="12" type="primary">pip</name>
    <name evidence="12" type="ORF">O1G21_35760</name>
</gene>
<dbReference type="InterPro" id="IPR005944">
    <property type="entry name" value="Pro_iminopeptidase"/>
</dbReference>
<name>A0ABY7QDC5_9ACTN</name>
<dbReference type="InterPro" id="IPR002410">
    <property type="entry name" value="Peptidase_S33"/>
</dbReference>
<dbReference type="Pfam" id="PF00561">
    <property type="entry name" value="Abhydrolase_1"/>
    <property type="match status" value="1"/>
</dbReference>
<keyword evidence="7 8" id="KW-0378">Hydrolase</keyword>
<feature type="domain" description="AB hydrolase-1" evidence="11">
    <location>
        <begin position="39"/>
        <end position="304"/>
    </location>
</feature>